<comment type="caution">
    <text evidence="1">The sequence shown here is derived from an EMBL/GenBank/DDBJ whole genome shotgun (WGS) entry which is preliminary data.</text>
</comment>
<dbReference type="Proteomes" id="UP001056778">
    <property type="component" value="Chromosome 9"/>
</dbReference>
<name>A0ACB9SGN5_HOLOL</name>
<evidence type="ECO:0000313" key="1">
    <source>
        <dbReference type="EMBL" id="KAI4454298.1"/>
    </source>
</evidence>
<organism evidence="1 2">
    <name type="scientific">Holotrichia oblita</name>
    <name type="common">Chafer beetle</name>
    <dbReference type="NCBI Taxonomy" id="644536"/>
    <lineage>
        <taxon>Eukaryota</taxon>
        <taxon>Metazoa</taxon>
        <taxon>Ecdysozoa</taxon>
        <taxon>Arthropoda</taxon>
        <taxon>Hexapoda</taxon>
        <taxon>Insecta</taxon>
        <taxon>Pterygota</taxon>
        <taxon>Neoptera</taxon>
        <taxon>Endopterygota</taxon>
        <taxon>Coleoptera</taxon>
        <taxon>Polyphaga</taxon>
        <taxon>Scarabaeiformia</taxon>
        <taxon>Scarabaeidae</taxon>
        <taxon>Melolonthinae</taxon>
        <taxon>Holotrichia</taxon>
    </lineage>
</organism>
<dbReference type="EMBL" id="CM043023">
    <property type="protein sequence ID" value="KAI4454298.1"/>
    <property type="molecule type" value="Genomic_DNA"/>
</dbReference>
<gene>
    <name evidence="1" type="ORF">MML48_9g00009568</name>
</gene>
<proteinExistence type="predicted"/>
<accession>A0ACB9SGN5</accession>
<protein>
    <submittedName>
        <fullName evidence="1">Uncharacterized protein</fullName>
    </submittedName>
</protein>
<keyword evidence="2" id="KW-1185">Reference proteome</keyword>
<sequence>MKQIFTCVFLLATLVSIVCQNCTTRYGYYWRDYRGSIPVDAFNVTSNLYIAQVLYDSVLIGGYYAGTGAVITEYEGHRVVVRDTIKFLCNTQRDRFKWVRQNAYSLKPDFLESMVIGGFEDNVLTYIGRIFHENQWKIGKVFPPPHPLQGLNVWTENEGRYITPDFEILQHTGECSFIDNKFVFDEQN</sequence>
<reference evidence="1" key="1">
    <citation type="submission" date="2022-04" db="EMBL/GenBank/DDBJ databases">
        <title>Chromosome-scale genome assembly of Holotrichia oblita Faldermann.</title>
        <authorList>
            <person name="Rongchong L."/>
        </authorList>
    </citation>
    <scope>NUCLEOTIDE SEQUENCE</scope>
    <source>
        <strain evidence="1">81SQS9</strain>
    </source>
</reference>
<evidence type="ECO:0000313" key="2">
    <source>
        <dbReference type="Proteomes" id="UP001056778"/>
    </source>
</evidence>